<dbReference type="CDD" id="cd00093">
    <property type="entry name" value="HTH_XRE"/>
    <property type="match status" value="1"/>
</dbReference>
<dbReference type="InterPro" id="IPR010982">
    <property type="entry name" value="Lambda_DNA-bd_dom_sf"/>
</dbReference>
<protein>
    <submittedName>
        <fullName evidence="2">Recombinase family protein</fullName>
    </submittedName>
</protein>
<dbReference type="Gene3D" id="1.10.260.40">
    <property type="entry name" value="lambda repressor-like DNA-binding domains"/>
    <property type="match status" value="1"/>
</dbReference>
<dbReference type="EMBL" id="JACAGK010000020">
    <property type="protein sequence ID" value="MDM1048337.1"/>
    <property type="molecule type" value="Genomic_DNA"/>
</dbReference>
<dbReference type="Proteomes" id="UP001170954">
    <property type="component" value="Unassembled WGS sequence"/>
</dbReference>
<dbReference type="InterPro" id="IPR006119">
    <property type="entry name" value="Resolv_N"/>
</dbReference>
<feature type="domain" description="Resolvase/invertase-type recombinase catalytic" evidence="1">
    <location>
        <begin position="58"/>
        <end position="104"/>
    </location>
</feature>
<dbReference type="InterPro" id="IPR036162">
    <property type="entry name" value="Resolvase-like_N_sf"/>
</dbReference>
<evidence type="ECO:0000313" key="3">
    <source>
        <dbReference type="Proteomes" id="UP001170954"/>
    </source>
</evidence>
<reference evidence="2" key="1">
    <citation type="submission" date="2020-06" db="EMBL/GenBank/DDBJ databases">
        <authorList>
            <person name="Dong N."/>
        </authorList>
    </citation>
    <scope>NUCLEOTIDE SEQUENCE</scope>
    <source>
        <strain evidence="2">R1692</strain>
    </source>
</reference>
<name>A0ABT7NM99_9SPHI</name>
<keyword evidence="3" id="KW-1185">Reference proteome</keyword>
<organism evidence="2 3">
    <name type="scientific">Sphingobacterium hotanense</name>
    <dbReference type="NCBI Taxonomy" id="649196"/>
    <lineage>
        <taxon>Bacteria</taxon>
        <taxon>Pseudomonadati</taxon>
        <taxon>Bacteroidota</taxon>
        <taxon>Sphingobacteriia</taxon>
        <taxon>Sphingobacteriales</taxon>
        <taxon>Sphingobacteriaceae</taxon>
        <taxon>Sphingobacterium</taxon>
    </lineage>
</organism>
<dbReference type="InterPro" id="IPR001387">
    <property type="entry name" value="Cro/C1-type_HTH"/>
</dbReference>
<evidence type="ECO:0000313" key="2">
    <source>
        <dbReference type="EMBL" id="MDM1048337.1"/>
    </source>
</evidence>
<gene>
    <name evidence="2" type="ORF">HX018_08820</name>
</gene>
<accession>A0ABT7NM99</accession>
<dbReference type="Pfam" id="PF00239">
    <property type="entry name" value="Resolvase"/>
    <property type="match status" value="1"/>
</dbReference>
<dbReference type="SUPFAM" id="SSF47413">
    <property type="entry name" value="lambda repressor-like DNA-binding domains"/>
    <property type="match status" value="1"/>
</dbReference>
<reference evidence="2" key="2">
    <citation type="journal article" date="2022" name="Sci. Total Environ.">
        <title>Prevalence, transmission, and molecular epidemiology of tet(X)-positive bacteria among humans, animals, and environmental niches in China: An epidemiological, and genomic-based study.</title>
        <authorList>
            <person name="Dong N."/>
            <person name="Zeng Y."/>
            <person name="Cai C."/>
            <person name="Sun C."/>
            <person name="Lu J."/>
            <person name="Liu C."/>
            <person name="Zhou H."/>
            <person name="Sun Q."/>
            <person name="Shu L."/>
            <person name="Wang H."/>
            <person name="Wang Y."/>
            <person name="Wang S."/>
            <person name="Wu C."/>
            <person name="Chan E.W."/>
            <person name="Chen G."/>
            <person name="Shen Z."/>
            <person name="Chen S."/>
            <person name="Zhang R."/>
        </authorList>
    </citation>
    <scope>NUCLEOTIDE SEQUENCE</scope>
    <source>
        <strain evidence="2">R1692</strain>
    </source>
</reference>
<evidence type="ECO:0000259" key="1">
    <source>
        <dbReference type="Pfam" id="PF00239"/>
    </source>
</evidence>
<sequence>MPLNPSTLGEHIRKRRMELQLFQKDVAAIFNVSEDCITYWENNISEPQIQYYPPIFGFLGDGVSGKTVMEHPETKRMLKDVRSGEINGLVFSKLSRLARSTKEL</sequence>
<proteinExistence type="predicted"/>
<dbReference type="SUPFAM" id="SSF53041">
    <property type="entry name" value="Resolvase-like"/>
    <property type="match status" value="1"/>
</dbReference>
<comment type="caution">
    <text evidence="2">The sequence shown here is derived from an EMBL/GenBank/DDBJ whole genome shotgun (WGS) entry which is preliminary data.</text>
</comment>